<dbReference type="GO" id="GO:0030620">
    <property type="term" value="F:U2 snRNA binding"/>
    <property type="evidence" value="ECO:0007669"/>
    <property type="project" value="TreeGrafter"/>
</dbReference>
<dbReference type="PANTHER" id="PTHR15197">
    <property type="entry name" value="COILIN P80"/>
    <property type="match status" value="1"/>
</dbReference>
<comment type="caution">
    <text evidence="3">The sequence shown here is derived from an EMBL/GenBank/DDBJ whole genome shotgun (WGS) entry which is preliminary data.</text>
</comment>
<feature type="region of interest" description="Disordered" evidence="1">
    <location>
        <begin position="94"/>
        <end position="228"/>
    </location>
</feature>
<feature type="domain" description="Coilin tudor" evidence="2">
    <location>
        <begin position="371"/>
        <end position="473"/>
    </location>
</feature>
<evidence type="ECO:0000313" key="4">
    <source>
        <dbReference type="Proteomes" id="UP001054252"/>
    </source>
</evidence>
<protein>
    <recommendedName>
        <fullName evidence="2">Coilin tudor domain-containing protein</fullName>
    </recommendedName>
</protein>
<sequence>MDGFVLPPFESTCVLNDKDIISVQKKGGTLTELIEAGDGVNFLEGEEVLERQPVVPVVKLLSNEEFDKETGGHDSEQLEDAVVVKATPFRSTVLKKRKASEKLPSSKKKKKKKSKFANAETSPAALEVAEIDVGQDRNRSSPHRNVLLKKKDGQEDNSDDIPRETEKSCSSNESDPEKRSDEISKSLPDSKRFCQIQEKGKGNVDVSQTPGGAKKFPSRSARRKKAKRLWLREQARLEKELQQKQLLEKDNQQLPSKDNFKVSEEHQQPVQNGEHDAEGDTDSDAEDNVVPIVVRPGHIRFEPLDEDEDQSVWQNQFSVGTFQWNGINSKKKGQKWGKEKIVSSKRNNNRNFSQACSEEVTVEEEMPVNNQMEFDKLLPYSSLPKEGDMVAYRLIELSSSWTPELSSCRVGKISHYDSVSNRIKLAPVAEYPITNKENTDEEASGLQPDTSLYAEDGSLEIGYSSLVDVRLVKLGNSNSAKSVPGGANENCVYVQDAVTSTRPDNSMVVVPVPAASTPAPPKENGTTNAWEEIAQALNAKKAELSKEDEWSNTKSSGKSPWSYRALRGSALGPTMAILRAQNEI</sequence>
<dbReference type="PANTHER" id="PTHR15197:SF0">
    <property type="entry name" value="COILIN"/>
    <property type="match status" value="1"/>
</dbReference>
<accession>A0AAV5JJ43</accession>
<gene>
    <name evidence="3" type="ORF">SLEP1_g25461</name>
</gene>
<evidence type="ECO:0000256" key="1">
    <source>
        <dbReference type="SAM" id="MobiDB-lite"/>
    </source>
</evidence>
<dbReference type="AlphaFoldDB" id="A0AAV5JJ43"/>
<dbReference type="GO" id="GO:0030619">
    <property type="term" value="F:U1 snRNA binding"/>
    <property type="evidence" value="ECO:0007669"/>
    <property type="project" value="TreeGrafter"/>
</dbReference>
<reference evidence="3 4" key="1">
    <citation type="journal article" date="2021" name="Commun. Biol.">
        <title>The genome of Shorea leprosula (Dipterocarpaceae) highlights the ecological relevance of drought in aseasonal tropical rainforests.</title>
        <authorList>
            <person name="Ng K.K.S."/>
            <person name="Kobayashi M.J."/>
            <person name="Fawcett J.A."/>
            <person name="Hatakeyama M."/>
            <person name="Paape T."/>
            <person name="Ng C.H."/>
            <person name="Ang C.C."/>
            <person name="Tnah L.H."/>
            <person name="Lee C.T."/>
            <person name="Nishiyama T."/>
            <person name="Sese J."/>
            <person name="O'Brien M.J."/>
            <person name="Copetti D."/>
            <person name="Mohd Noor M.I."/>
            <person name="Ong R.C."/>
            <person name="Putra M."/>
            <person name="Sireger I.Z."/>
            <person name="Indrioko S."/>
            <person name="Kosugi Y."/>
            <person name="Izuno A."/>
            <person name="Isagi Y."/>
            <person name="Lee S.L."/>
            <person name="Shimizu K.K."/>
        </authorList>
    </citation>
    <scope>NUCLEOTIDE SEQUENCE [LARGE SCALE GENOMIC DNA]</scope>
    <source>
        <strain evidence="3">214</strain>
    </source>
</reference>
<feature type="compositionally biased region" description="Basic and acidic residues" evidence="1">
    <location>
        <begin position="175"/>
        <end position="202"/>
    </location>
</feature>
<feature type="compositionally biased region" description="Basic and acidic residues" evidence="1">
    <location>
        <begin position="242"/>
        <end position="251"/>
    </location>
</feature>
<dbReference type="Pfam" id="PF23086">
    <property type="entry name" value="Tudor_Coilin"/>
    <property type="match status" value="1"/>
</dbReference>
<proteinExistence type="predicted"/>
<evidence type="ECO:0000313" key="3">
    <source>
        <dbReference type="EMBL" id="GKV14618.1"/>
    </source>
</evidence>
<dbReference type="InterPro" id="IPR024822">
    <property type="entry name" value="Coilin"/>
</dbReference>
<feature type="region of interest" description="Disordered" evidence="1">
    <location>
        <begin position="242"/>
        <end position="287"/>
    </location>
</feature>
<dbReference type="Proteomes" id="UP001054252">
    <property type="component" value="Unassembled WGS sequence"/>
</dbReference>
<feature type="compositionally biased region" description="Basic and acidic residues" evidence="1">
    <location>
        <begin position="541"/>
        <end position="551"/>
    </location>
</feature>
<organism evidence="3 4">
    <name type="scientific">Rubroshorea leprosula</name>
    <dbReference type="NCBI Taxonomy" id="152421"/>
    <lineage>
        <taxon>Eukaryota</taxon>
        <taxon>Viridiplantae</taxon>
        <taxon>Streptophyta</taxon>
        <taxon>Embryophyta</taxon>
        <taxon>Tracheophyta</taxon>
        <taxon>Spermatophyta</taxon>
        <taxon>Magnoliopsida</taxon>
        <taxon>eudicotyledons</taxon>
        <taxon>Gunneridae</taxon>
        <taxon>Pentapetalae</taxon>
        <taxon>rosids</taxon>
        <taxon>malvids</taxon>
        <taxon>Malvales</taxon>
        <taxon>Dipterocarpaceae</taxon>
        <taxon>Rubroshorea</taxon>
    </lineage>
</organism>
<feature type="compositionally biased region" description="Basic and acidic residues" evidence="1">
    <location>
        <begin position="149"/>
        <end position="167"/>
    </location>
</feature>
<feature type="region of interest" description="Disordered" evidence="1">
    <location>
        <begin position="541"/>
        <end position="562"/>
    </location>
</feature>
<feature type="compositionally biased region" description="Basic and acidic residues" evidence="1">
    <location>
        <begin position="258"/>
        <end position="278"/>
    </location>
</feature>
<feature type="compositionally biased region" description="Basic residues" evidence="1">
    <location>
        <begin position="94"/>
        <end position="115"/>
    </location>
</feature>
<dbReference type="InterPro" id="IPR056398">
    <property type="entry name" value="Tudor_Coilin"/>
</dbReference>
<dbReference type="EMBL" id="BPVZ01000041">
    <property type="protein sequence ID" value="GKV14618.1"/>
    <property type="molecule type" value="Genomic_DNA"/>
</dbReference>
<name>A0AAV5JJ43_9ROSI</name>
<dbReference type="GO" id="GO:0015030">
    <property type="term" value="C:Cajal body"/>
    <property type="evidence" value="ECO:0007669"/>
    <property type="project" value="TreeGrafter"/>
</dbReference>
<feature type="compositionally biased region" description="Basic residues" evidence="1">
    <location>
        <begin position="216"/>
        <end position="228"/>
    </location>
</feature>
<dbReference type="GO" id="GO:0000387">
    <property type="term" value="P:spliceosomal snRNP assembly"/>
    <property type="evidence" value="ECO:0007669"/>
    <property type="project" value="TreeGrafter"/>
</dbReference>
<keyword evidence="4" id="KW-1185">Reference proteome</keyword>
<evidence type="ECO:0000259" key="2">
    <source>
        <dbReference type="Pfam" id="PF23086"/>
    </source>
</evidence>